<reference evidence="2" key="1">
    <citation type="journal article" date="2023" name="Nat. Plants">
        <title>Single-cell RNA sequencing provides a high-resolution roadmap for understanding the multicellular compartmentation of specialized metabolism.</title>
        <authorList>
            <person name="Sun S."/>
            <person name="Shen X."/>
            <person name="Li Y."/>
            <person name="Li Y."/>
            <person name="Wang S."/>
            <person name="Li R."/>
            <person name="Zhang H."/>
            <person name="Shen G."/>
            <person name="Guo B."/>
            <person name="Wei J."/>
            <person name="Xu J."/>
            <person name="St-Pierre B."/>
            <person name="Chen S."/>
            <person name="Sun C."/>
        </authorList>
    </citation>
    <scope>NUCLEOTIDE SEQUENCE [LARGE SCALE GENOMIC DNA]</scope>
</reference>
<dbReference type="Proteomes" id="UP001060085">
    <property type="component" value="Linkage Group LG06"/>
</dbReference>
<sequence length="186" mass="20803">MVKEKVLTQAGKEILIKNVVQAIPTYVPKLHGFPVLLGMTFVNLKAWSMGFKDFESFSLALLAKQCWRIISSPSSMVATCLQTPPFLRAAFLNRNWLLHQDLTRQVDPSLNGFSLSPYFFSRGPEKNVVDLMILINIAGGKTELAVPRLGHFLVDYGELLGIIERFENSPTHLLAKIAFNTDVPLT</sequence>
<gene>
    <name evidence="1" type="ORF">M9H77_27770</name>
</gene>
<evidence type="ECO:0000313" key="2">
    <source>
        <dbReference type="Proteomes" id="UP001060085"/>
    </source>
</evidence>
<dbReference type="EMBL" id="CM044706">
    <property type="protein sequence ID" value="KAI5658977.1"/>
    <property type="molecule type" value="Genomic_DNA"/>
</dbReference>
<protein>
    <submittedName>
        <fullName evidence="1">Uncharacterized protein</fullName>
    </submittedName>
</protein>
<name>A0ACC0ADF4_CATRO</name>
<comment type="caution">
    <text evidence="1">The sequence shown here is derived from an EMBL/GenBank/DDBJ whole genome shotgun (WGS) entry which is preliminary data.</text>
</comment>
<evidence type="ECO:0000313" key="1">
    <source>
        <dbReference type="EMBL" id="KAI5658977.1"/>
    </source>
</evidence>
<keyword evidence="2" id="KW-1185">Reference proteome</keyword>
<proteinExistence type="predicted"/>
<accession>A0ACC0ADF4</accession>
<organism evidence="1 2">
    <name type="scientific">Catharanthus roseus</name>
    <name type="common">Madagascar periwinkle</name>
    <name type="synonym">Vinca rosea</name>
    <dbReference type="NCBI Taxonomy" id="4058"/>
    <lineage>
        <taxon>Eukaryota</taxon>
        <taxon>Viridiplantae</taxon>
        <taxon>Streptophyta</taxon>
        <taxon>Embryophyta</taxon>
        <taxon>Tracheophyta</taxon>
        <taxon>Spermatophyta</taxon>
        <taxon>Magnoliopsida</taxon>
        <taxon>eudicotyledons</taxon>
        <taxon>Gunneridae</taxon>
        <taxon>Pentapetalae</taxon>
        <taxon>asterids</taxon>
        <taxon>lamiids</taxon>
        <taxon>Gentianales</taxon>
        <taxon>Apocynaceae</taxon>
        <taxon>Rauvolfioideae</taxon>
        <taxon>Vinceae</taxon>
        <taxon>Catharanthinae</taxon>
        <taxon>Catharanthus</taxon>
    </lineage>
</organism>